<reference evidence="1" key="2">
    <citation type="submission" date="2023-05" db="EMBL/GenBank/DDBJ databases">
        <authorList>
            <person name="Fouks B."/>
        </authorList>
    </citation>
    <scope>NUCLEOTIDE SEQUENCE</scope>
    <source>
        <strain evidence="1">Stay&amp;Tobe</strain>
        <tissue evidence="1">Testes</tissue>
    </source>
</reference>
<feature type="non-terminal residue" evidence="1">
    <location>
        <position position="158"/>
    </location>
</feature>
<gene>
    <name evidence="1" type="ORF">L9F63_010752</name>
</gene>
<keyword evidence="2" id="KW-1185">Reference proteome</keyword>
<accession>A0AAD8AGE2</accession>
<protein>
    <submittedName>
        <fullName evidence="1">Uncharacterized protein</fullName>
    </submittedName>
</protein>
<name>A0AAD8AGE2_DIPPU</name>
<comment type="caution">
    <text evidence="1">The sequence shown here is derived from an EMBL/GenBank/DDBJ whole genome shotgun (WGS) entry which is preliminary data.</text>
</comment>
<sequence length="158" mass="18083">IQPGHAGLESLVAAPLRILCVYAKPKRLEPELYYKLNNFYDGAPPLLRKETRRIYIKHPEDVLEIFTEDLTALRLDNNKVKYFVHVILRSTNICESFHRNLNSLSSNDHPDIYQDAEKDFFCLVKRISALSLGTVTSTVHDSNLYASSSTPTPFHHIN</sequence>
<evidence type="ECO:0000313" key="2">
    <source>
        <dbReference type="Proteomes" id="UP001233999"/>
    </source>
</evidence>
<dbReference type="Proteomes" id="UP001233999">
    <property type="component" value="Unassembled WGS sequence"/>
</dbReference>
<feature type="non-terminal residue" evidence="1">
    <location>
        <position position="1"/>
    </location>
</feature>
<dbReference type="EMBL" id="JASPKZ010001207">
    <property type="protein sequence ID" value="KAJ9598566.1"/>
    <property type="molecule type" value="Genomic_DNA"/>
</dbReference>
<evidence type="ECO:0000313" key="1">
    <source>
        <dbReference type="EMBL" id="KAJ9598566.1"/>
    </source>
</evidence>
<dbReference type="AlphaFoldDB" id="A0AAD8AGE2"/>
<proteinExistence type="predicted"/>
<reference evidence="1" key="1">
    <citation type="journal article" date="2023" name="IScience">
        <title>Live-bearing cockroach genome reveals convergent evolutionary mechanisms linked to viviparity in insects and beyond.</title>
        <authorList>
            <person name="Fouks B."/>
            <person name="Harrison M.C."/>
            <person name="Mikhailova A.A."/>
            <person name="Marchal E."/>
            <person name="English S."/>
            <person name="Carruthers M."/>
            <person name="Jennings E.C."/>
            <person name="Chiamaka E.L."/>
            <person name="Frigard R.A."/>
            <person name="Pippel M."/>
            <person name="Attardo G.M."/>
            <person name="Benoit J.B."/>
            <person name="Bornberg-Bauer E."/>
            <person name="Tobe S.S."/>
        </authorList>
    </citation>
    <scope>NUCLEOTIDE SEQUENCE</scope>
    <source>
        <strain evidence="1">Stay&amp;Tobe</strain>
    </source>
</reference>
<organism evidence="1 2">
    <name type="scientific">Diploptera punctata</name>
    <name type="common">Pacific beetle cockroach</name>
    <dbReference type="NCBI Taxonomy" id="6984"/>
    <lineage>
        <taxon>Eukaryota</taxon>
        <taxon>Metazoa</taxon>
        <taxon>Ecdysozoa</taxon>
        <taxon>Arthropoda</taxon>
        <taxon>Hexapoda</taxon>
        <taxon>Insecta</taxon>
        <taxon>Pterygota</taxon>
        <taxon>Neoptera</taxon>
        <taxon>Polyneoptera</taxon>
        <taxon>Dictyoptera</taxon>
        <taxon>Blattodea</taxon>
        <taxon>Blaberoidea</taxon>
        <taxon>Blaberidae</taxon>
        <taxon>Diplopterinae</taxon>
        <taxon>Diploptera</taxon>
    </lineage>
</organism>